<evidence type="ECO:0000313" key="1">
    <source>
        <dbReference type="EMBL" id="RRT31897.1"/>
    </source>
</evidence>
<accession>A0A426WX95</accession>
<organism evidence="1 2">
    <name type="scientific">Ensete ventricosum</name>
    <name type="common">Abyssinian banana</name>
    <name type="synonym">Musa ensete</name>
    <dbReference type="NCBI Taxonomy" id="4639"/>
    <lineage>
        <taxon>Eukaryota</taxon>
        <taxon>Viridiplantae</taxon>
        <taxon>Streptophyta</taxon>
        <taxon>Embryophyta</taxon>
        <taxon>Tracheophyta</taxon>
        <taxon>Spermatophyta</taxon>
        <taxon>Magnoliopsida</taxon>
        <taxon>Liliopsida</taxon>
        <taxon>Zingiberales</taxon>
        <taxon>Musaceae</taxon>
        <taxon>Ensete</taxon>
    </lineage>
</organism>
<evidence type="ECO:0000313" key="2">
    <source>
        <dbReference type="Proteomes" id="UP000287651"/>
    </source>
</evidence>
<reference evidence="1 2" key="1">
    <citation type="journal article" date="2014" name="Agronomy (Basel)">
        <title>A Draft Genome Sequence for Ensete ventricosum, the Drought-Tolerant Tree Against Hunger.</title>
        <authorList>
            <person name="Harrison J."/>
            <person name="Moore K.A."/>
            <person name="Paszkiewicz K."/>
            <person name="Jones T."/>
            <person name="Grant M."/>
            <person name="Ambacheew D."/>
            <person name="Muzemil S."/>
            <person name="Studholme D.J."/>
        </authorList>
    </citation>
    <scope>NUCLEOTIDE SEQUENCE [LARGE SCALE GENOMIC DNA]</scope>
</reference>
<name>A0A426WX95_ENSVE</name>
<proteinExistence type="predicted"/>
<gene>
    <name evidence="1" type="ORF">B296_00041744</name>
</gene>
<dbReference type="AlphaFoldDB" id="A0A426WX95"/>
<dbReference type="EMBL" id="AMZH03035075">
    <property type="protein sequence ID" value="RRT31897.1"/>
    <property type="molecule type" value="Genomic_DNA"/>
</dbReference>
<sequence>MRSTTVNKTSVKLGILHEWRRRHLERQLGKRAIRRDLQRRKLALMFLKRAWRNSTKANEVSLGYKARKKKLNLGSRKLNP</sequence>
<dbReference type="Proteomes" id="UP000287651">
    <property type="component" value="Unassembled WGS sequence"/>
</dbReference>
<comment type="caution">
    <text evidence="1">The sequence shown here is derived from an EMBL/GenBank/DDBJ whole genome shotgun (WGS) entry which is preliminary data.</text>
</comment>
<protein>
    <submittedName>
        <fullName evidence="1">Uncharacterized protein</fullName>
    </submittedName>
</protein>